<reference evidence="2 3" key="1">
    <citation type="journal article" date="2018" name="Arch. Microbiol.">
        <title>Hymenobacter segetis sp. nov., isolated from soil.</title>
        <authorList>
            <person name="Ten L.N."/>
            <person name="Lim S.J."/>
            <person name="Kim B.O."/>
            <person name="Kang I.K."/>
            <person name="Jung H.Y."/>
        </authorList>
    </citation>
    <scope>NUCLEOTIDE SEQUENCE [LARGE SCALE GENOMIC DNA]</scope>
    <source>
        <strain evidence="2 3">S7-3-11</strain>
    </source>
</reference>
<proteinExistence type="predicted"/>
<dbReference type="Proteomes" id="UP001479606">
    <property type="component" value="Unassembled WGS sequence"/>
</dbReference>
<accession>A0ABU9LXU4</accession>
<evidence type="ECO:0000313" key="3">
    <source>
        <dbReference type="Proteomes" id="UP001479606"/>
    </source>
</evidence>
<dbReference type="InterPro" id="IPR013783">
    <property type="entry name" value="Ig-like_fold"/>
</dbReference>
<keyword evidence="1" id="KW-0732">Signal</keyword>
<sequence>MPKLYTILGLSWSLGLLPLAGQAQTQTPTTITPVDVTGFGSANAYTQNFNALFRTSGSTSSALPAGWGFAETGDLANGTYAVSTGSTGVGDTYSFGASTSVNGAADRAFGAVQNTSAGTTLAATLGVAFRNLTGSPIDGFTIQYQGEQWRNGNSARADADRLDFQYVTTTSTPAASLISGGYTTVAALSFSSPRYNTAAAPGAAVTLDGNAAGNFQTVSAFLPVHLDAGATIYLRWVDFDVSGTDDGLGIDDFQLTAVQLPAVTTDAPAVAVFSTTVGGNVSSAGTNGPVTGRGVVYSATNLTPTIGGSDATAVSVGSGLGAFSTALTGLMHFTTYYVAAYATNANGTSYGPVETFVSGAGATSLTALNVAYAENFNTLASTGGTNAKATLPAGWDFVEVVPASGSGSSAPDNTYSTAASNTGNTYSLGTAGTTDRALGMVQNSGVQSTIGAAFVNNTSQTITSIRISYTGEMWRAGGSGLTDRIEFEYSTSATALTTGTFTAVPALNFASPTSPATNTALDGNDAANRAARIAIIAVSIAPGGSLFIRWNDINVAGTDDALGVEDFSLTASTTPLPVELVDFTATPTSTGAAQLAWRTASERNSAYFAIERSTTDGRTFETLDQVPAQGNSTSPTAYAWRDANRPAAAVLYYRLRQVDKDGTTAYSPVRAVKTGLAAALAVRFEVYPTIIEQGQLRYFGQGLAPDARMELYSFTGQLVKRQAVAGEAGFISVAGLTAGWYLARLLTAGEQKQARFYVP</sequence>
<dbReference type="Gene3D" id="2.60.40.10">
    <property type="entry name" value="Immunoglobulins"/>
    <property type="match status" value="1"/>
</dbReference>
<protein>
    <submittedName>
        <fullName evidence="2">T9SS type A sorting domain-containing protein</fullName>
    </submittedName>
</protein>
<evidence type="ECO:0000256" key="1">
    <source>
        <dbReference type="SAM" id="SignalP"/>
    </source>
</evidence>
<keyword evidence="3" id="KW-1185">Reference proteome</keyword>
<dbReference type="RefSeq" id="WP_342299509.1">
    <property type="nucleotide sequence ID" value="NZ_JBCEVZ010000040.1"/>
</dbReference>
<feature type="chain" id="PRO_5047378262" evidence="1">
    <location>
        <begin position="26"/>
        <end position="759"/>
    </location>
</feature>
<gene>
    <name evidence="2" type="ORF">AAFH49_15275</name>
</gene>
<dbReference type="EMBL" id="JBCEVZ010000040">
    <property type="protein sequence ID" value="MEL5995577.1"/>
    <property type="molecule type" value="Genomic_DNA"/>
</dbReference>
<feature type="signal peptide" evidence="1">
    <location>
        <begin position="1"/>
        <end position="25"/>
    </location>
</feature>
<evidence type="ECO:0000313" key="2">
    <source>
        <dbReference type="EMBL" id="MEL5995577.1"/>
    </source>
</evidence>
<name>A0ABU9LXU4_9BACT</name>
<organism evidence="2 3">
    <name type="scientific">Hymenobacter segetis</name>
    <dbReference type="NCBI Taxonomy" id="2025509"/>
    <lineage>
        <taxon>Bacteria</taxon>
        <taxon>Pseudomonadati</taxon>
        <taxon>Bacteroidota</taxon>
        <taxon>Cytophagia</taxon>
        <taxon>Cytophagales</taxon>
        <taxon>Hymenobacteraceae</taxon>
        <taxon>Hymenobacter</taxon>
    </lineage>
</organism>
<comment type="caution">
    <text evidence="2">The sequence shown here is derived from an EMBL/GenBank/DDBJ whole genome shotgun (WGS) entry which is preliminary data.</text>
</comment>